<dbReference type="InterPro" id="IPR013647">
    <property type="entry name" value="OligopepF_N_dom"/>
</dbReference>
<reference evidence="11" key="2">
    <citation type="journal article" date="2020" name="Antonie Van Leeuwenhoek">
        <title>Labilibaculum antarcticum sp. nov., a novel facultative anaerobic, psychrotorelant bacterium isolated from marine sediment of Antarctica.</title>
        <authorList>
            <person name="Watanabe M."/>
            <person name="Kojima H."/>
            <person name="Fukui M."/>
        </authorList>
    </citation>
    <scope>NUCLEOTIDE SEQUENCE [LARGE SCALE GENOMIC DNA]</scope>
    <source>
        <strain evidence="11">SPP2</strain>
    </source>
</reference>
<dbReference type="GO" id="GO:0006518">
    <property type="term" value="P:peptide metabolic process"/>
    <property type="evidence" value="ECO:0007669"/>
    <property type="project" value="TreeGrafter"/>
</dbReference>
<dbReference type="GO" id="GO:0006508">
    <property type="term" value="P:proteolysis"/>
    <property type="evidence" value="ECO:0007669"/>
    <property type="project" value="UniProtKB-KW"/>
</dbReference>
<evidence type="ECO:0000259" key="9">
    <source>
        <dbReference type="Pfam" id="PF08439"/>
    </source>
</evidence>
<gene>
    <name evidence="10" type="ORF">ALGA_3752</name>
</gene>
<comment type="similarity">
    <text evidence="6">Belongs to the peptidase M3B family.</text>
</comment>
<dbReference type="EMBL" id="AP018042">
    <property type="protein sequence ID" value="BAX82044.1"/>
    <property type="molecule type" value="Genomic_DNA"/>
</dbReference>
<evidence type="ECO:0000256" key="7">
    <source>
        <dbReference type="SAM" id="SignalP"/>
    </source>
</evidence>
<comment type="function">
    <text evidence="6">Has oligopeptidase activity and degrades a variety of small bioactive peptides.</text>
</comment>
<dbReference type="CDD" id="cd09608">
    <property type="entry name" value="M3B_PepF"/>
    <property type="match status" value="1"/>
</dbReference>
<evidence type="ECO:0000256" key="6">
    <source>
        <dbReference type="RuleBase" id="RU368091"/>
    </source>
</evidence>
<dbReference type="InterPro" id="IPR001567">
    <property type="entry name" value="Pept_M3A_M3B_dom"/>
</dbReference>
<dbReference type="Gene3D" id="1.10.287.830">
    <property type="entry name" value="putative peptidase helix hairpin domain like"/>
    <property type="match status" value="1"/>
</dbReference>
<dbReference type="Pfam" id="PF08439">
    <property type="entry name" value="Peptidase_M3_N"/>
    <property type="match status" value="1"/>
</dbReference>
<feature type="chain" id="PRO_5012892023" description="Oligopeptidase F" evidence="7">
    <location>
        <begin position="28"/>
        <end position="635"/>
    </location>
</feature>
<evidence type="ECO:0000256" key="2">
    <source>
        <dbReference type="ARBA" id="ARBA00022723"/>
    </source>
</evidence>
<dbReference type="PANTHER" id="PTHR11804:SF84">
    <property type="entry name" value="SACCHAROLYSIN"/>
    <property type="match status" value="1"/>
</dbReference>
<sequence length="635" mass="72343">MKMNLKQMGKGLLAVAFATTICLQANAQVNYKTREEIPEKYKWNFSDIYESWDDWEVDFKAISGDMEKIISCKGTLGESSDNLLKLMTAQESLMKKAYKVYQFVSFQSTVDTRNMELQAKLQRVGLLFASFGPTTAWISPEMIAIPEATMKQWLAENKDLKIYEFELMDMYRLQKHVLSEELGKMVSYYSQVSGTAGSVFSALSTTDIEFQEIELSDSSKVTVTPGVYSQITSSSTLTQEDRRKAYEAIYDVYYKNKNTYAAIYNGIIQAEWANARAKNYETCLDASLEGNNIPKDVYLNLIKTVKENTAPVQKYYKLRKKVLGLEKYYGFDGSISLVDFDKKFPYDEAVKIVTESVLPLGKDYQSKLKTATASGWLDVYENPGKRSGAFSAGVYGVHPYMLLNYDETLEYVFTLAHELGHTMHTTLSNETQPFTTSNYTIFVAEVASTFNERLLLDYMMKTTKDPKERIALLTQSIEGIIGTFFAQTMFADYEYQVHTMVEQGQPVNAEILTNTWGEIADQYYGDVSEKTQYSNYPWTRIPHFYNSPYYVYQYATCFASSAKLYKDVTEGSKTEKQDALKRYTTLLQSGGNDFPMEQLKKAGVDLSKPEAMLAVINQLDKLVDQLAIEIDKIKM</sequence>
<dbReference type="EC" id="3.4.24.-" evidence="6"/>
<dbReference type="InterPro" id="IPR042088">
    <property type="entry name" value="OligoPept_F_C"/>
</dbReference>
<keyword evidence="5 6" id="KW-0482">Metalloprotease</keyword>
<dbReference type="RefSeq" id="WP_197705620.1">
    <property type="nucleotide sequence ID" value="NZ_AP018042.1"/>
</dbReference>
<dbReference type="GO" id="GO:0046872">
    <property type="term" value="F:metal ion binding"/>
    <property type="evidence" value="ECO:0007669"/>
    <property type="project" value="UniProtKB-UniRule"/>
</dbReference>
<dbReference type="InterPro" id="IPR004438">
    <property type="entry name" value="Peptidase_M3B"/>
</dbReference>
<accession>A0A1Y1CP58</accession>
<dbReference type="NCBIfam" id="TIGR00181">
    <property type="entry name" value="pepF"/>
    <property type="match status" value="1"/>
</dbReference>
<evidence type="ECO:0000256" key="5">
    <source>
        <dbReference type="ARBA" id="ARBA00023049"/>
    </source>
</evidence>
<keyword evidence="11" id="KW-1185">Reference proteome</keyword>
<dbReference type="Pfam" id="PF01432">
    <property type="entry name" value="Peptidase_M3"/>
    <property type="match status" value="1"/>
</dbReference>
<name>A0A1Y1CP58_9BACT</name>
<organism evidence="10 11">
    <name type="scientific">Labilibaculum antarcticum</name>
    <dbReference type="NCBI Taxonomy" id="1717717"/>
    <lineage>
        <taxon>Bacteria</taxon>
        <taxon>Pseudomonadati</taxon>
        <taxon>Bacteroidota</taxon>
        <taxon>Bacteroidia</taxon>
        <taxon>Marinilabiliales</taxon>
        <taxon>Marinifilaceae</taxon>
        <taxon>Labilibaculum</taxon>
    </lineage>
</organism>
<evidence type="ECO:0000256" key="3">
    <source>
        <dbReference type="ARBA" id="ARBA00022801"/>
    </source>
</evidence>
<evidence type="ECO:0000313" key="10">
    <source>
        <dbReference type="EMBL" id="BAX82044.1"/>
    </source>
</evidence>
<dbReference type="KEGG" id="mbas:ALGA_3752"/>
<dbReference type="Gene3D" id="1.10.1370.20">
    <property type="entry name" value="Oligoendopeptidase f, C-terminal domain"/>
    <property type="match status" value="1"/>
</dbReference>
<reference evidence="10 11" key="1">
    <citation type="journal article" date="2018" name="Mar. Genomics">
        <title>Complete genome sequence of Marinifilaceae bacterium strain SPP2, isolated from the Antarctic marine sediment.</title>
        <authorList>
            <person name="Watanabe M."/>
            <person name="Kojima H."/>
            <person name="Fukui M."/>
        </authorList>
    </citation>
    <scope>NUCLEOTIDE SEQUENCE [LARGE SCALE GENOMIC DNA]</scope>
    <source>
        <strain evidence="10 11">SPP2</strain>
    </source>
</reference>
<evidence type="ECO:0000313" key="11">
    <source>
        <dbReference type="Proteomes" id="UP000218267"/>
    </source>
</evidence>
<evidence type="ECO:0000256" key="1">
    <source>
        <dbReference type="ARBA" id="ARBA00022670"/>
    </source>
</evidence>
<dbReference type="Gene3D" id="1.20.140.70">
    <property type="entry name" value="Oligopeptidase f, N-terminal domain"/>
    <property type="match status" value="1"/>
</dbReference>
<dbReference type="GO" id="GO:0004222">
    <property type="term" value="F:metalloendopeptidase activity"/>
    <property type="evidence" value="ECO:0007669"/>
    <property type="project" value="UniProtKB-UniRule"/>
</dbReference>
<keyword evidence="2 6" id="KW-0479">Metal-binding</keyword>
<keyword evidence="1 6" id="KW-0645">Protease</keyword>
<keyword evidence="3 6" id="KW-0378">Hydrolase</keyword>
<protein>
    <recommendedName>
        <fullName evidence="6">Oligopeptidase F</fullName>
        <ecNumber evidence="6">3.4.24.-</ecNumber>
    </recommendedName>
</protein>
<feature type="domain" description="Oligopeptidase F N-terminal" evidence="9">
    <location>
        <begin position="141"/>
        <end position="210"/>
    </location>
</feature>
<comment type="cofactor">
    <cofactor evidence="6">
        <name>Zn(2+)</name>
        <dbReference type="ChEBI" id="CHEBI:29105"/>
    </cofactor>
    <text evidence="6">Binds 1 zinc ion.</text>
</comment>
<dbReference type="PANTHER" id="PTHR11804">
    <property type="entry name" value="PROTEASE M3 THIMET OLIGOPEPTIDASE-RELATED"/>
    <property type="match status" value="1"/>
</dbReference>
<keyword evidence="4 6" id="KW-0862">Zinc</keyword>
<dbReference type="InterPro" id="IPR045090">
    <property type="entry name" value="Pept_M3A_M3B"/>
</dbReference>
<proteinExistence type="inferred from homology"/>
<evidence type="ECO:0000256" key="4">
    <source>
        <dbReference type="ARBA" id="ARBA00022833"/>
    </source>
</evidence>
<dbReference type="SUPFAM" id="SSF55486">
    <property type="entry name" value="Metalloproteases ('zincins'), catalytic domain"/>
    <property type="match status" value="1"/>
</dbReference>
<keyword evidence="7" id="KW-0732">Signal</keyword>
<dbReference type="AlphaFoldDB" id="A0A1Y1CP58"/>
<evidence type="ECO:0000259" key="8">
    <source>
        <dbReference type="Pfam" id="PF01432"/>
    </source>
</evidence>
<feature type="signal peptide" evidence="7">
    <location>
        <begin position="1"/>
        <end position="27"/>
    </location>
</feature>
<dbReference type="Proteomes" id="UP000218267">
    <property type="component" value="Chromosome"/>
</dbReference>
<feature type="domain" description="Peptidase M3A/M3B catalytic" evidence="8">
    <location>
        <begin position="239"/>
        <end position="614"/>
    </location>
</feature>